<sequence>MSETKTIYRGNGLADPWKCPHCKDTVTDFPAISRRDNKTEICSQCGVVEALENEFGKNYCIPDQL</sequence>
<accession>A0A382NC79</accession>
<dbReference type="AlphaFoldDB" id="A0A382NC79"/>
<reference evidence="1" key="1">
    <citation type="submission" date="2018-05" db="EMBL/GenBank/DDBJ databases">
        <authorList>
            <person name="Lanie J.A."/>
            <person name="Ng W.-L."/>
            <person name="Kazmierczak K.M."/>
            <person name="Andrzejewski T.M."/>
            <person name="Davidsen T.M."/>
            <person name="Wayne K.J."/>
            <person name="Tettelin H."/>
            <person name="Glass J.I."/>
            <person name="Rusch D."/>
            <person name="Podicherti R."/>
            <person name="Tsui H.-C.T."/>
            <person name="Winkler M.E."/>
        </authorList>
    </citation>
    <scope>NUCLEOTIDE SEQUENCE</scope>
</reference>
<evidence type="ECO:0000313" key="1">
    <source>
        <dbReference type="EMBL" id="SVC57857.1"/>
    </source>
</evidence>
<name>A0A382NC79_9ZZZZ</name>
<protein>
    <submittedName>
        <fullName evidence="1">Uncharacterized protein</fullName>
    </submittedName>
</protein>
<gene>
    <name evidence="1" type="ORF">METZ01_LOCUS310711</name>
</gene>
<proteinExistence type="predicted"/>
<organism evidence="1">
    <name type="scientific">marine metagenome</name>
    <dbReference type="NCBI Taxonomy" id="408172"/>
    <lineage>
        <taxon>unclassified sequences</taxon>
        <taxon>metagenomes</taxon>
        <taxon>ecological metagenomes</taxon>
    </lineage>
</organism>
<dbReference type="EMBL" id="UINC01098951">
    <property type="protein sequence ID" value="SVC57857.1"/>
    <property type="molecule type" value="Genomic_DNA"/>
</dbReference>